<accession>A0AAV4SQF1</accession>
<evidence type="ECO:0000313" key="2">
    <source>
        <dbReference type="Proteomes" id="UP001054945"/>
    </source>
</evidence>
<sequence>MVILCSTSSSTKCIRLFSSRGRSLGLAEECETSAFCANCTFHEGIYIRIGTFNIYREQLEVPVHEIPLVSEVELIAGLSALSWESERYVHYISKLSKSLLHPCSMCITVAGFILILSH</sequence>
<gene>
    <name evidence="1" type="ORF">CEXT_108481</name>
</gene>
<dbReference type="EMBL" id="BPLR01010070">
    <property type="protein sequence ID" value="GIY36638.1"/>
    <property type="molecule type" value="Genomic_DNA"/>
</dbReference>
<name>A0AAV4SQF1_CAEEX</name>
<reference evidence="1 2" key="1">
    <citation type="submission" date="2021-06" db="EMBL/GenBank/DDBJ databases">
        <title>Caerostris extrusa draft genome.</title>
        <authorList>
            <person name="Kono N."/>
            <person name="Arakawa K."/>
        </authorList>
    </citation>
    <scope>NUCLEOTIDE SEQUENCE [LARGE SCALE GENOMIC DNA]</scope>
</reference>
<protein>
    <submittedName>
        <fullName evidence="1">Uncharacterized protein</fullName>
    </submittedName>
</protein>
<keyword evidence="2" id="KW-1185">Reference proteome</keyword>
<evidence type="ECO:0000313" key="1">
    <source>
        <dbReference type="EMBL" id="GIY36638.1"/>
    </source>
</evidence>
<comment type="caution">
    <text evidence="1">The sequence shown here is derived from an EMBL/GenBank/DDBJ whole genome shotgun (WGS) entry which is preliminary data.</text>
</comment>
<organism evidence="1 2">
    <name type="scientific">Caerostris extrusa</name>
    <name type="common">Bark spider</name>
    <name type="synonym">Caerostris bankana</name>
    <dbReference type="NCBI Taxonomy" id="172846"/>
    <lineage>
        <taxon>Eukaryota</taxon>
        <taxon>Metazoa</taxon>
        <taxon>Ecdysozoa</taxon>
        <taxon>Arthropoda</taxon>
        <taxon>Chelicerata</taxon>
        <taxon>Arachnida</taxon>
        <taxon>Araneae</taxon>
        <taxon>Araneomorphae</taxon>
        <taxon>Entelegynae</taxon>
        <taxon>Araneoidea</taxon>
        <taxon>Araneidae</taxon>
        <taxon>Caerostris</taxon>
    </lineage>
</organism>
<dbReference type="Proteomes" id="UP001054945">
    <property type="component" value="Unassembled WGS sequence"/>
</dbReference>
<proteinExistence type="predicted"/>
<dbReference type="AlphaFoldDB" id="A0AAV4SQF1"/>